<sequence length="438" mass="50099">MSIGTAFVSTATYAADNVYPEQEWGIAAVFRNADVVYDNGIDEDSVSTFIPMLFYKGEIGYLDGIEGGLYLYDNDQSPLTVSAIARMRFIDIPADYQNFIGGDTGDVGVLFDYNVDENWTLRLDAMVDKKTNWHSNLEARGTYGYNDFIFEPNLRMRYKTASFNSLYYGLEPLVVDDVQVGESIGSGIDYNIGLDVSYHVASNLYLLAGIDYRFLDDEAQSVSFINESTQAEYYLGFGFFNNKDVPPKKELDSKAYWRIAHAWGTPSSLGDIMRFDVEKDPYNSQLTTLFYGHPLTDELFGLPLEVFVTPGFGWHWSHEKQSSTQEYVVAIKAYYTINWPFKWRVGVAEGLSYVKDVTYLEQYDFTERKDYANTSNLLNYLDFSFDVNIGDLFNSPDLNDLWLGYYVHHRSAIFEKSSQYGRLKGGSNYNAVYLQYHF</sequence>
<gene>
    <name evidence="1" type="ORF">JQC93_05615</name>
</gene>
<dbReference type="Pfam" id="PF06629">
    <property type="entry name" value="MipA"/>
    <property type="match status" value="1"/>
</dbReference>
<accession>A0ABS2HE62</accession>
<dbReference type="InterPro" id="IPR010583">
    <property type="entry name" value="MipA"/>
</dbReference>
<keyword evidence="2" id="KW-1185">Reference proteome</keyword>
<protein>
    <submittedName>
        <fullName evidence="1">MipA/OmpV family protein</fullName>
    </submittedName>
</protein>
<dbReference type="Proteomes" id="UP000809621">
    <property type="component" value="Unassembled WGS sequence"/>
</dbReference>
<evidence type="ECO:0000313" key="1">
    <source>
        <dbReference type="EMBL" id="MBM7035880.1"/>
    </source>
</evidence>
<comment type="caution">
    <text evidence="1">The sequence shown here is derived from an EMBL/GenBank/DDBJ whole genome shotgun (WGS) entry which is preliminary data.</text>
</comment>
<dbReference type="RefSeq" id="WP_205158021.1">
    <property type="nucleotide sequence ID" value="NZ_JAFEUM010000002.1"/>
</dbReference>
<proteinExistence type="predicted"/>
<reference evidence="1 2" key="1">
    <citation type="submission" date="2021-02" db="EMBL/GenBank/DDBJ databases">
        <authorList>
            <person name="Park J.-S."/>
        </authorList>
    </citation>
    <scope>NUCLEOTIDE SEQUENCE [LARGE SCALE GENOMIC DNA]</scope>
    <source>
        <strain evidence="1 2">188UL20-2</strain>
    </source>
</reference>
<dbReference type="EMBL" id="JAFEUM010000002">
    <property type="protein sequence ID" value="MBM7035880.1"/>
    <property type="molecule type" value="Genomic_DNA"/>
</dbReference>
<name>A0ABS2HE62_9VIBR</name>
<organism evidence="1 2">
    <name type="scientific">Vibrio ulleungensis</name>
    <dbReference type="NCBI Taxonomy" id="2807619"/>
    <lineage>
        <taxon>Bacteria</taxon>
        <taxon>Pseudomonadati</taxon>
        <taxon>Pseudomonadota</taxon>
        <taxon>Gammaproteobacteria</taxon>
        <taxon>Vibrionales</taxon>
        <taxon>Vibrionaceae</taxon>
        <taxon>Vibrio</taxon>
    </lineage>
</organism>
<evidence type="ECO:0000313" key="2">
    <source>
        <dbReference type="Proteomes" id="UP000809621"/>
    </source>
</evidence>